<organism evidence="1 2">
    <name type="scientific">Diversispora epigaea</name>
    <dbReference type="NCBI Taxonomy" id="1348612"/>
    <lineage>
        <taxon>Eukaryota</taxon>
        <taxon>Fungi</taxon>
        <taxon>Fungi incertae sedis</taxon>
        <taxon>Mucoromycota</taxon>
        <taxon>Glomeromycotina</taxon>
        <taxon>Glomeromycetes</taxon>
        <taxon>Diversisporales</taxon>
        <taxon>Diversisporaceae</taxon>
        <taxon>Diversispora</taxon>
    </lineage>
</organism>
<keyword evidence="2" id="KW-1185">Reference proteome</keyword>
<protein>
    <submittedName>
        <fullName evidence="1">Uncharacterized protein</fullName>
    </submittedName>
</protein>
<reference evidence="1 2" key="1">
    <citation type="submission" date="2018-08" db="EMBL/GenBank/DDBJ databases">
        <title>Genome and evolution of the arbuscular mycorrhizal fungus Diversispora epigaea (formerly Glomus versiforme) and its bacterial endosymbionts.</title>
        <authorList>
            <person name="Sun X."/>
            <person name="Fei Z."/>
            <person name="Harrison M."/>
        </authorList>
    </citation>
    <scope>NUCLEOTIDE SEQUENCE [LARGE SCALE GENOMIC DNA]</scope>
    <source>
        <strain evidence="1 2">IT104</strain>
    </source>
</reference>
<dbReference type="OrthoDB" id="2440306at2759"/>
<comment type="caution">
    <text evidence="1">The sequence shown here is derived from an EMBL/GenBank/DDBJ whole genome shotgun (WGS) entry which is preliminary data.</text>
</comment>
<dbReference type="AlphaFoldDB" id="A0A397IYS1"/>
<dbReference type="Proteomes" id="UP000266861">
    <property type="component" value="Unassembled WGS sequence"/>
</dbReference>
<accession>A0A397IYS1</accession>
<name>A0A397IYS1_9GLOM</name>
<dbReference type="EMBL" id="PQFF01000115">
    <property type="protein sequence ID" value="RHZ81185.1"/>
    <property type="molecule type" value="Genomic_DNA"/>
</dbReference>
<gene>
    <name evidence="1" type="ORF">Glove_123g64</name>
</gene>
<evidence type="ECO:0000313" key="2">
    <source>
        <dbReference type="Proteomes" id="UP000266861"/>
    </source>
</evidence>
<proteinExistence type="predicted"/>
<sequence length="148" mass="17362">MNKNPAEIHPINIVSNIQDMEDIENINKDKENLFTSKDISKDTKFDTWDEVENYFDEYGSRNGFAIVKYRMERNSKVETALKGIQQNTKTQKLSYQDLANAIQKYKNIDKIKNDASILLTSLMQKKIEDLSWIIHWLKYGILDIQLTI</sequence>
<evidence type="ECO:0000313" key="1">
    <source>
        <dbReference type="EMBL" id="RHZ81185.1"/>
    </source>
</evidence>